<evidence type="ECO:0000256" key="1">
    <source>
        <dbReference type="SAM" id="MobiDB-lite"/>
    </source>
</evidence>
<organism evidence="2">
    <name type="scientific">Arundo donax</name>
    <name type="common">Giant reed</name>
    <name type="synonym">Donax arundinaceus</name>
    <dbReference type="NCBI Taxonomy" id="35708"/>
    <lineage>
        <taxon>Eukaryota</taxon>
        <taxon>Viridiplantae</taxon>
        <taxon>Streptophyta</taxon>
        <taxon>Embryophyta</taxon>
        <taxon>Tracheophyta</taxon>
        <taxon>Spermatophyta</taxon>
        <taxon>Magnoliopsida</taxon>
        <taxon>Liliopsida</taxon>
        <taxon>Poales</taxon>
        <taxon>Poaceae</taxon>
        <taxon>PACMAD clade</taxon>
        <taxon>Arundinoideae</taxon>
        <taxon>Arundineae</taxon>
        <taxon>Arundo</taxon>
    </lineage>
</organism>
<dbReference type="AlphaFoldDB" id="A0A0A9C9P1"/>
<dbReference type="EMBL" id="GBRH01229663">
    <property type="protein sequence ID" value="JAD68232.1"/>
    <property type="molecule type" value="Transcribed_RNA"/>
</dbReference>
<name>A0A0A9C9P1_ARUDO</name>
<feature type="compositionally biased region" description="Polar residues" evidence="1">
    <location>
        <begin position="1"/>
        <end position="10"/>
    </location>
</feature>
<reference evidence="2" key="2">
    <citation type="journal article" date="2015" name="Data Brief">
        <title>Shoot transcriptome of the giant reed, Arundo donax.</title>
        <authorList>
            <person name="Barrero R.A."/>
            <person name="Guerrero F.D."/>
            <person name="Moolhuijzen P."/>
            <person name="Goolsby J.A."/>
            <person name="Tidwell J."/>
            <person name="Bellgard S.E."/>
            <person name="Bellgard M.I."/>
        </authorList>
    </citation>
    <scope>NUCLEOTIDE SEQUENCE</scope>
    <source>
        <tissue evidence="2">Shoot tissue taken approximately 20 cm above the soil surface</tissue>
    </source>
</reference>
<protein>
    <submittedName>
        <fullName evidence="2">Uncharacterized protein</fullName>
    </submittedName>
</protein>
<evidence type="ECO:0000313" key="2">
    <source>
        <dbReference type="EMBL" id="JAD68232.1"/>
    </source>
</evidence>
<proteinExistence type="predicted"/>
<feature type="region of interest" description="Disordered" evidence="1">
    <location>
        <begin position="1"/>
        <end position="21"/>
    </location>
</feature>
<sequence length="21" mass="2373">MTEPSTSRLIATSLRRNLIRG</sequence>
<reference evidence="2" key="1">
    <citation type="submission" date="2014-09" db="EMBL/GenBank/DDBJ databases">
        <authorList>
            <person name="Magalhaes I.L.F."/>
            <person name="Oliveira U."/>
            <person name="Santos F.R."/>
            <person name="Vidigal T.H.D.A."/>
            <person name="Brescovit A.D."/>
            <person name="Santos A.J."/>
        </authorList>
    </citation>
    <scope>NUCLEOTIDE SEQUENCE</scope>
    <source>
        <tissue evidence="2">Shoot tissue taken approximately 20 cm above the soil surface</tissue>
    </source>
</reference>
<accession>A0A0A9C9P1</accession>